<accession>H5SCF1</accession>
<gene>
    <name evidence="1" type="ORF">HGMM_F10C03C05</name>
</gene>
<dbReference type="Gene3D" id="2.115.10.20">
    <property type="entry name" value="Glycosyl hydrolase domain, family 43"/>
    <property type="match status" value="2"/>
</dbReference>
<dbReference type="InterPro" id="IPR006311">
    <property type="entry name" value="TAT_signal"/>
</dbReference>
<organism evidence="1">
    <name type="scientific">uncultured Acidobacteriota bacterium</name>
    <dbReference type="NCBI Taxonomy" id="171953"/>
    <lineage>
        <taxon>Bacteria</taxon>
        <taxon>Pseudomonadati</taxon>
        <taxon>Acidobacteriota</taxon>
        <taxon>environmental samples</taxon>
    </lineage>
</organism>
<dbReference type="InterPro" id="IPR023296">
    <property type="entry name" value="Glyco_hydro_beta-prop_sf"/>
</dbReference>
<dbReference type="SUPFAM" id="SSF75005">
    <property type="entry name" value="Arabinanase/levansucrase/invertase"/>
    <property type="match status" value="1"/>
</dbReference>
<name>H5SCF1_9BACT</name>
<dbReference type="PROSITE" id="PS51318">
    <property type="entry name" value="TAT"/>
    <property type="match status" value="1"/>
</dbReference>
<evidence type="ECO:0000313" key="1">
    <source>
        <dbReference type="EMBL" id="BAL53837.1"/>
    </source>
</evidence>
<dbReference type="AlphaFoldDB" id="H5SCF1"/>
<sequence length="519" mass="58453">MHRRTFLKGTIAGALALGGAPWRPPTEAQLNPSAPQTPVRTLPIELGTDKQVFLDWWFIEPGYGVPFTVAAQRARAWSPLFMPRGVRLTVVPPLLSPEPILVPDTPADGLFIGAYCTLLYEDGVYRLWYEGYETLQSDEEAKICYAESTDGRRWIKPKLGLIEYKGSRENNIVLLGAHGATIFKDPSAPPSERYKLLYVDRATEPDPTGTQPLAWLFGAVSPDGLRWTRLREPVLKHTSDTQNVCLYDVELKRYVAYVRGWEPQTRAGFGGRRVVKRTEAADFRRFADPEIVLMPAPDDPPDVDIYTNAYHRWPGAARAHLMLPAFYHRAADTVEVHLAVSRDGRRWFRPRPHPYIPVGPPGSGAEGQVYAGVGIVPWPRGQWAFPVARLGLTHNLVRPEYITRPLGGIWLAILREDGFMALEAETEGECWTQVVSFTGGELRVNFWSHRGGRLRVGLVEPDGTPIPGYATEECDGVEGDVLWEPIRWKGRSDCSTLRGKLLRIHFHIRRGRLYAFRFA</sequence>
<protein>
    <submittedName>
        <fullName evidence="1">Hypothetical conserved protein</fullName>
    </submittedName>
</protein>
<dbReference type="EMBL" id="AP011669">
    <property type="protein sequence ID" value="BAL53837.1"/>
    <property type="molecule type" value="Genomic_DNA"/>
</dbReference>
<proteinExistence type="predicted"/>
<reference evidence="1" key="1">
    <citation type="journal article" date="2005" name="Environ. Microbiol.">
        <title>Genetic and functional properties of uncultivated thermophilic crenarchaeotes from a subsurface gold mine as revealed by analysis of genome fragments.</title>
        <authorList>
            <person name="Nunoura T."/>
            <person name="Hirayama H."/>
            <person name="Takami H."/>
            <person name="Oida H."/>
            <person name="Nishi S."/>
            <person name="Shimamura S."/>
            <person name="Suzuki Y."/>
            <person name="Inagaki F."/>
            <person name="Takai K."/>
            <person name="Nealson K.H."/>
            <person name="Horikoshi K."/>
        </authorList>
    </citation>
    <scope>NUCLEOTIDE SEQUENCE</scope>
</reference>
<reference evidence="1" key="2">
    <citation type="journal article" date="2012" name="PLoS ONE">
        <title>A Deeply Branching Thermophilic Bacterium with an Ancient Acetyl-CoA Pathway Dominates a Subsurface Ecosystem.</title>
        <authorList>
            <person name="Takami H."/>
            <person name="Noguchi H."/>
            <person name="Takaki Y."/>
            <person name="Uchiyama I."/>
            <person name="Toyoda A."/>
            <person name="Nishi S."/>
            <person name="Chee G.-J."/>
            <person name="Arai W."/>
            <person name="Nunoura T."/>
            <person name="Itoh T."/>
            <person name="Hattori M."/>
            <person name="Takai K."/>
        </authorList>
    </citation>
    <scope>NUCLEOTIDE SEQUENCE</scope>
</reference>